<dbReference type="OrthoDB" id="6244082at2759"/>
<gene>
    <name evidence="1" type="ORF">P879_09985</name>
</gene>
<dbReference type="AlphaFoldDB" id="A0A8T0D9B9"/>
<keyword evidence="2" id="KW-1185">Reference proteome</keyword>
<sequence length="315" mass="36603">MVKLCILNGIRKSDCESGDESTEPVTRDQAVLTEPLIMTDAVVQAELKPDQNSIGVQTPPRTLELGCQKGATAIAHSVCKRVEQWHCIAREQCRPNMLSCLSSSQVLIFLARTRLIRNRMCCKNCHHYPFMRLESHPDCSDGWRWICPICSLTVSVRYKSKLFAYPLPLRELITRIRHWCQNSPSRRKKQYPSSLYTTQLRHICVLENRHSASDKRFLRERVASEVRQERIRGGICQVAREAVGPEAKLKRPKYRLEELKWRKKHQKSTFSSFLYACAIYQSYKKYVQVYSDVLFEQVLLFHPYFGPMNFGVQVS</sequence>
<name>A0A8T0D9B9_9TREM</name>
<comment type="caution">
    <text evidence="1">The sequence shown here is derived from an EMBL/GenBank/DDBJ whole genome shotgun (WGS) entry which is preliminary data.</text>
</comment>
<evidence type="ECO:0000313" key="1">
    <source>
        <dbReference type="EMBL" id="KAF8563291.1"/>
    </source>
</evidence>
<accession>A0A8T0D9B9</accession>
<proteinExistence type="predicted"/>
<protein>
    <submittedName>
        <fullName evidence="1">Uncharacterized protein</fullName>
    </submittedName>
</protein>
<dbReference type="Proteomes" id="UP000699462">
    <property type="component" value="Unassembled WGS sequence"/>
</dbReference>
<dbReference type="EMBL" id="JTDF01012664">
    <property type="protein sequence ID" value="KAF8563291.1"/>
    <property type="molecule type" value="Genomic_DNA"/>
</dbReference>
<organism evidence="1 2">
    <name type="scientific">Paragonimus westermani</name>
    <dbReference type="NCBI Taxonomy" id="34504"/>
    <lineage>
        <taxon>Eukaryota</taxon>
        <taxon>Metazoa</taxon>
        <taxon>Spiralia</taxon>
        <taxon>Lophotrochozoa</taxon>
        <taxon>Platyhelminthes</taxon>
        <taxon>Trematoda</taxon>
        <taxon>Digenea</taxon>
        <taxon>Plagiorchiida</taxon>
        <taxon>Troglotremata</taxon>
        <taxon>Troglotrematidae</taxon>
        <taxon>Paragonimus</taxon>
    </lineage>
</organism>
<evidence type="ECO:0000313" key="2">
    <source>
        <dbReference type="Proteomes" id="UP000699462"/>
    </source>
</evidence>
<reference evidence="1 2" key="1">
    <citation type="submission" date="2019-07" db="EMBL/GenBank/DDBJ databases">
        <title>Annotation for the trematode Paragonimus westermani.</title>
        <authorList>
            <person name="Choi Y.-J."/>
        </authorList>
    </citation>
    <scope>NUCLEOTIDE SEQUENCE [LARGE SCALE GENOMIC DNA]</scope>
    <source>
        <strain evidence="1">180907_Pwestermani</strain>
    </source>
</reference>